<feature type="disulfide bond" evidence="4">
    <location>
        <begin position="360"/>
        <end position="397"/>
    </location>
</feature>
<dbReference type="Bgee" id="ENSELUG00000011721">
    <property type="expression patterns" value="Expressed in liver and 2 other cell types or tissues"/>
</dbReference>
<keyword evidence="5" id="KW-0645">Protease</keyword>
<dbReference type="Gene3D" id="2.60.40.1960">
    <property type="match status" value="1"/>
</dbReference>
<comment type="similarity">
    <text evidence="1 5">Belongs to the peptidase A1 family.</text>
</comment>
<dbReference type="FunFam" id="2.40.70.10:FF:000006">
    <property type="entry name" value="Cathepsin E"/>
    <property type="match status" value="1"/>
</dbReference>
<dbReference type="Gene3D" id="2.40.70.10">
    <property type="entry name" value="Acid Proteases"/>
    <property type="match status" value="2"/>
</dbReference>
<dbReference type="GO" id="GO:0004190">
    <property type="term" value="F:aspartic-type endopeptidase activity"/>
    <property type="evidence" value="ECO:0007669"/>
    <property type="project" value="UniProtKB-KW"/>
</dbReference>
<reference evidence="7" key="2">
    <citation type="submission" date="2020-02" db="EMBL/GenBank/DDBJ databases">
        <title>Esox lucius (northern pike) genome, fEsoLuc1, primary haplotype.</title>
        <authorList>
            <person name="Myers G."/>
            <person name="Karagic N."/>
            <person name="Meyer A."/>
            <person name="Pippel M."/>
            <person name="Reichard M."/>
            <person name="Winkler S."/>
            <person name="Tracey A."/>
            <person name="Sims Y."/>
            <person name="Howe K."/>
            <person name="Rhie A."/>
            <person name="Formenti G."/>
            <person name="Durbin R."/>
            <person name="Fedrigo O."/>
            <person name="Jarvis E.D."/>
        </authorList>
    </citation>
    <scope>NUCLEOTIDE SEQUENCE [LARGE SCALE GENOMIC DNA]</scope>
</reference>
<dbReference type="Proteomes" id="UP000265140">
    <property type="component" value="Chromosome 18"/>
</dbReference>
<dbReference type="Pfam" id="PF00026">
    <property type="entry name" value="Asp"/>
    <property type="match status" value="1"/>
</dbReference>
<feature type="active site" evidence="3">
    <location>
        <position position="140"/>
    </location>
</feature>
<gene>
    <name evidence="7" type="primary">HPDL</name>
</gene>
<dbReference type="FunFam" id="2.40.70.10:FF:000004">
    <property type="entry name" value="Pepsin A"/>
    <property type="match status" value="1"/>
</dbReference>
<keyword evidence="5" id="KW-0064">Aspartyl protease</keyword>
<keyword evidence="5" id="KW-0378">Hydrolase</keyword>
<reference evidence="8" key="1">
    <citation type="journal article" date="2014" name="PLoS ONE">
        <title>The genome and linkage map of the northern pike (Esox lucius): conserved synteny revealed between the salmonid sister group and the Neoteleostei.</title>
        <authorList>
            <person name="Rondeau E.B."/>
            <person name="Minkley D.R."/>
            <person name="Leong J.S."/>
            <person name="Messmer A.M."/>
            <person name="Jantzen J.R."/>
            <person name="von Schalburg K.R."/>
            <person name="Lemon C."/>
            <person name="Bird N.H."/>
            <person name="Koop B.F."/>
        </authorList>
    </citation>
    <scope>NUCLEOTIDE SEQUENCE</scope>
</reference>
<dbReference type="InterPro" id="IPR033121">
    <property type="entry name" value="PEPTIDASE_A1"/>
</dbReference>
<evidence type="ECO:0000256" key="4">
    <source>
        <dbReference type="PIRSR" id="PIRSR601461-2"/>
    </source>
</evidence>
<sequence>MPSIHSFAQHLFYINVVYFNKLCVLTVQLAAFCQQVQVRVCANVRSEIKAIQILSVPIRVSLSRVASVRSLLRASNRLEEFVRDHQPDMLNRRFAQCYPPETPSLKLGRNSERLYNFMDAQYYGQISLGTPPQNFTVVFDTGSSDLWVPSSYCISEACAMHERFEAYKSSTFHHDGRRFGIHYGTGHMLGIMSREVLKIGSITVENQEFGESVFEPGFVFVMAKFDGVLGLGYPSLAEEVGNPVFDSMLNQKSVNQPVFSFYLSKSKLTGDHEGELLLGGIDETLFTGPINWNPVTVKNYWQIKMDGLEVQGASSFCPHGCQAIIDTGTSVITGPTADILTLQQLIGATPTSIGEYIIDCARIQSLPEVTIVLNKVEFVLTANSYVRKEDLGDTEICFSGFQAQEMPSLLGPMWILGDIFLSEYYSIYDRGQDRVGFAKARHTR</sequence>
<organism evidence="7 8">
    <name type="scientific">Esox lucius</name>
    <name type="common">Northern pike</name>
    <dbReference type="NCBI Taxonomy" id="8010"/>
    <lineage>
        <taxon>Eukaryota</taxon>
        <taxon>Metazoa</taxon>
        <taxon>Chordata</taxon>
        <taxon>Craniata</taxon>
        <taxon>Vertebrata</taxon>
        <taxon>Euteleostomi</taxon>
        <taxon>Actinopterygii</taxon>
        <taxon>Neopterygii</taxon>
        <taxon>Teleostei</taxon>
        <taxon>Protacanthopterygii</taxon>
        <taxon>Esociformes</taxon>
        <taxon>Esocidae</taxon>
        <taxon>Esox</taxon>
    </lineage>
</organism>
<dbReference type="PROSITE" id="PS00141">
    <property type="entry name" value="ASP_PROTEASE"/>
    <property type="match status" value="2"/>
</dbReference>
<keyword evidence="2 4" id="KW-1015">Disulfide bond</keyword>
<evidence type="ECO:0000313" key="7">
    <source>
        <dbReference type="Ensembl" id="ENSELUP00000011337.2"/>
    </source>
</evidence>
<dbReference type="PROSITE" id="PS51767">
    <property type="entry name" value="PEPTIDASE_A1"/>
    <property type="match status" value="1"/>
</dbReference>
<evidence type="ECO:0000313" key="8">
    <source>
        <dbReference type="Proteomes" id="UP000265140"/>
    </source>
</evidence>
<dbReference type="InParanoid" id="A0A3P8Y3V3"/>
<dbReference type="OMA" id="EFWRNHH"/>
<dbReference type="InterPro" id="IPR001461">
    <property type="entry name" value="Aspartic_peptidase_A1"/>
</dbReference>
<feature type="active site" evidence="3">
    <location>
        <position position="326"/>
    </location>
</feature>
<evidence type="ECO:0000256" key="3">
    <source>
        <dbReference type="PIRSR" id="PIRSR601461-1"/>
    </source>
</evidence>
<reference evidence="7" key="4">
    <citation type="submission" date="2025-09" db="UniProtKB">
        <authorList>
            <consortium name="Ensembl"/>
        </authorList>
    </citation>
    <scope>IDENTIFICATION</scope>
</reference>
<feature type="domain" description="Peptidase A1" evidence="6">
    <location>
        <begin position="122"/>
        <end position="438"/>
    </location>
</feature>
<evidence type="ECO:0000256" key="1">
    <source>
        <dbReference type="ARBA" id="ARBA00007447"/>
    </source>
</evidence>
<dbReference type="GeneTree" id="ENSGT00940000164590"/>
<evidence type="ECO:0000256" key="5">
    <source>
        <dbReference type="RuleBase" id="RU000454"/>
    </source>
</evidence>
<protein>
    <recommendedName>
        <fullName evidence="6">Peptidase A1 domain-containing protein</fullName>
    </recommendedName>
</protein>
<reference evidence="7" key="3">
    <citation type="submission" date="2025-08" db="UniProtKB">
        <authorList>
            <consortium name="Ensembl"/>
        </authorList>
    </citation>
    <scope>IDENTIFICATION</scope>
</reference>
<dbReference type="PANTHER" id="PTHR47966:SF37">
    <property type="entry name" value="CATHEPSIN E-A-LIKE"/>
    <property type="match status" value="1"/>
</dbReference>
<dbReference type="PRINTS" id="PR00792">
    <property type="entry name" value="PEPSIN"/>
</dbReference>
<evidence type="ECO:0000256" key="2">
    <source>
        <dbReference type="ARBA" id="ARBA00023157"/>
    </source>
</evidence>
<feature type="disulfide bond" evidence="4">
    <location>
        <begin position="153"/>
        <end position="158"/>
    </location>
</feature>
<proteinExistence type="inferred from homology"/>
<dbReference type="STRING" id="8010.ENSELUP00000011337"/>
<dbReference type="GO" id="GO:0006508">
    <property type="term" value="P:proteolysis"/>
    <property type="evidence" value="ECO:0007669"/>
    <property type="project" value="UniProtKB-KW"/>
</dbReference>
<feature type="disulfide bond" evidence="4">
    <location>
        <begin position="317"/>
        <end position="321"/>
    </location>
</feature>
<name>A0A3P8Y3V3_ESOLU</name>
<evidence type="ECO:0000259" key="6">
    <source>
        <dbReference type="PROSITE" id="PS51767"/>
    </source>
</evidence>
<accession>A0A3P8Y3V3</accession>
<dbReference type="Ensembl" id="ENSELUT00000000628.3">
    <property type="protein sequence ID" value="ENSELUP00000011337.2"/>
    <property type="gene ID" value="ENSELUG00000011721.3"/>
</dbReference>
<dbReference type="SUPFAM" id="SSF50630">
    <property type="entry name" value="Acid proteases"/>
    <property type="match status" value="1"/>
</dbReference>
<keyword evidence="8" id="KW-1185">Reference proteome</keyword>
<dbReference type="InterPro" id="IPR021109">
    <property type="entry name" value="Peptidase_aspartic_dom_sf"/>
</dbReference>
<dbReference type="InterPro" id="IPR001969">
    <property type="entry name" value="Aspartic_peptidase_AS"/>
</dbReference>
<dbReference type="PANTHER" id="PTHR47966">
    <property type="entry name" value="BETA-SITE APP-CLEAVING ENZYME, ISOFORM A-RELATED"/>
    <property type="match status" value="1"/>
</dbReference>
<dbReference type="AlphaFoldDB" id="A0A3P8Y3V3"/>